<organism evidence="1 2">
    <name type="scientific">[Candida] jaroonii</name>
    <dbReference type="NCBI Taxonomy" id="467808"/>
    <lineage>
        <taxon>Eukaryota</taxon>
        <taxon>Fungi</taxon>
        <taxon>Dikarya</taxon>
        <taxon>Ascomycota</taxon>
        <taxon>Saccharomycotina</taxon>
        <taxon>Pichiomycetes</taxon>
        <taxon>Debaryomycetaceae</taxon>
        <taxon>Yamadazyma</taxon>
    </lineage>
</organism>
<evidence type="ECO:0000313" key="1">
    <source>
        <dbReference type="EMBL" id="CAH6723817.1"/>
    </source>
</evidence>
<evidence type="ECO:0000313" key="2">
    <source>
        <dbReference type="Proteomes" id="UP001152531"/>
    </source>
</evidence>
<name>A0ACA9YFY7_9ASCO</name>
<comment type="caution">
    <text evidence="1">The sequence shown here is derived from an EMBL/GenBank/DDBJ whole genome shotgun (WGS) entry which is preliminary data.</text>
</comment>
<sequence>METMEPPKMLRIKRKRGEDPLQALILDSQMAKRSKPSSPVASGTVTPNENYYFKLTRTDASAVDGISILLSETSRTTKERNFVIPKSQTEEDDTIPNELSDLVNNFMINNDTTTEQRKKRNHSIANHVTTEPEDEFVYDVYQLSTMTNHNHPKSQIGYIKFFENSDDEFNNNSEPEDDRVYSDHEDSNAEDFYQNDYPEDEDADIETDIHNEYRNTDLENDEIDELFDYVQNTDMSLIDNYKSEDDEDYVFEDDDEDDEDDDDDYEDDGDFERQKFFDNESDDELAIHRDRIFSKLKKMVDE</sequence>
<reference evidence="1" key="1">
    <citation type="submission" date="2022-06" db="EMBL/GenBank/DDBJ databases">
        <authorList>
            <person name="Legras J.-L."/>
            <person name="Devillers H."/>
            <person name="Grondin C."/>
        </authorList>
    </citation>
    <scope>NUCLEOTIDE SEQUENCE</scope>
    <source>
        <strain evidence="1">CLIB 1444</strain>
    </source>
</reference>
<keyword evidence="2" id="KW-1185">Reference proteome</keyword>
<protein>
    <submittedName>
        <fullName evidence="1">RNA polymerase II nuclear localization protein Iwr1p</fullName>
    </submittedName>
</protein>
<dbReference type="Proteomes" id="UP001152531">
    <property type="component" value="Unassembled WGS sequence"/>
</dbReference>
<proteinExistence type="predicted"/>
<gene>
    <name evidence="1" type="ORF">CLIB1444_20S01398</name>
</gene>
<accession>A0ACA9YFY7</accession>
<dbReference type="EMBL" id="CALSDN010000020">
    <property type="protein sequence ID" value="CAH6723817.1"/>
    <property type="molecule type" value="Genomic_DNA"/>
</dbReference>